<gene>
    <name evidence="2" type="ORF">BU24DRAFT_457826</name>
</gene>
<dbReference type="Proteomes" id="UP000799778">
    <property type="component" value="Unassembled WGS sequence"/>
</dbReference>
<sequence length="154" mass="16477">MQHSTTTYAAIVALLHLTSSVTAAPSAPISSTKAVAAPEIRTIRLGHELIEGEPKMLGAYSWTAGEACTTNSFSGHNWFDDGPCRAYFSPSGTGNQYYMEGCDSPNGTQIIDIFDKQVGECKEEEHEDDCGGGNKYIGKYLCTIDMAATEAPGK</sequence>
<dbReference type="EMBL" id="ML978066">
    <property type="protein sequence ID" value="KAF2021903.1"/>
    <property type="molecule type" value="Genomic_DNA"/>
</dbReference>
<evidence type="ECO:0000256" key="1">
    <source>
        <dbReference type="SAM" id="SignalP"/>
    </source>
</evidence>
<keyword evidence="1" id="KW-0732">Signal</keyword>
<evidence type="ECO:0000313" key="2">
    <source>
        <dbReference type="EMBL" id="KAF2021903.1"/>
    </source>
</evidence>
<keyword evidence="3" id="KW-1185">Reference proteome</keyword>
<evidence type="ECO:0000313" key="3">
    <source>
        <dbReference type="Proteomes" id="UP000799778"/>
    </source>
</evidence>
<proteinExistence type="predicted"/>
<protein>
    <submittedName>
        <fullName evidence="2">Uncharacterized protein</fullName>
    </submittedName>
</protein>
<reference evidence="2" key="1">
    <citation type="journal article" date="2020" name="Stud. Mycol.">
        <title>101 Dothideomycetes genomes: a test case for predicting lifestyles and emergence of pathogens.</title>
        <authorList>
            <person name="Haridas S."/>
            <person name="Albert R."/>
            <person name="Binder M."/>
            <person name="Bloem J."/>
            <person name="Labutti K."/>
            <person name="Salamov A."/>
            <person name="Andreopoulos B."/>
            <person name="Baker S."/>
            <person name="Barry K."/>
            <person name="Bills G."/>
            <person name="Bluhm B."/>
            <person name="Cannon C."/>
            <person name="Castanera R."/>
            <person name="Culley D."/>
            <person name="Daum C."/>
            <person name="Ezra D."/>
            <person name="Gonzalez J."/>
            <person name="Henrissat B."/>
            <person name="Kuo A."/>
            <person name="Liang C."/>
            <person name="Lipzen A."/>
            <person name="Lutzoni F."/>
            <person name="Magnuson J."/>
            <person name="Mondo S."/>
            <person name="Nolan M."/>
            <person name="Ohm R."/>
            <person name="Pangilinan J."/>
            <person name="Park H.-J."/>
            <person name="Ramirez L."/>
            <person name="Alfaro M."/>
            <person name="Sun H."/>
            <person name="Tritt A."/>
            <person name="Yoshinaga Y."/>
            <person name="Zwiers L.-H."/>
            <person name="Turgeon B."/>
            <person name="Goodwin S."/>
            <person name="Spatafora J."/>
            <person name="Crous P."/>
            <person name="Grigoriev I."/>
        </authorList>
    </citation>
    <scope>NUCLEOTIDE SEQUENCE</scope>
    <source>
        <strain evidence="2">CBS 175.79</strain>
    </source>
</reference>
<accession>A0A6A5Y9K0</accession>
<name>A0A6A5Y9K0_9PLEO</name>
<feature type="signal peptide" evidence="1">
    <location>
        <begin position="1"/>
        <end position="23"/>
    </location>
</feature>
<dbReference type="AlphaFoldDB" id="A0A6A5Y9K0"/>
<organism evidence="2 3">
    <name type="scientific">Aaosphaeria arxii CBS 175.79</name>
    <dbReference type="NCBI Taxonomy" id="1450172"/>
    <lineage>
        <taxon>Eukaryota</taxon>
        <taxon>Fungi</taxon>
        <taxon>Dikarya</taxon>
        <taxon>Ascomycota</taxon>
        <taxon>Pezizomycotina</taxon>
        <taxon>Dothideomycetes</taxon>
        <taxon>Pleosporomycetidae</taxon>
        <taxon>Pleosporales</taxon>
        <taxon>Pleosporales incertae sedis</taxon>
        <taxon>Aaosphaeria</taxon>
    </lineage>
</organism>
<feature type="chain" id="PRO_5025433499" evidence="1">
    <location>
        <begin position="24"/>
        <end position="154"/>
    </location>
</feature>
<dbReference type="RefSeq" id="XP_033390242.1">
    <property type="nucleotide sequence ID" value="XM_033531573.1"/>
</dbReference>
<dbReference type="GeneID" id="54288970"/>